<proteinExistence type="predicted"/>
<name>A0A9N6WZJ7_9VIRU</name>
<gene>
    <name evidence="1" type="ORF">ORM20_00174</name>
</gene>
<dbReference type="EMBL" id="OX359470">
    <property type="protein sequence ID" value="CAI3971223.1"/>
    <property type="molecule type" value="Genomic_DNA"/>
</dbReference>
<accession>A0A9N6WZJ7</accession>
<sequence>MNGETLYLLLNLVCSHGKHHLDCKFEPMIYESMELCKENLYRYYETSQGPARSNLPTAICIPTSGPVIDSRDPSIIEGQYYTRKCYGLCDPEPKRIYQPDWNKTEKSFYSGK</sequence>
<organism evidence="1">
    <name type="scientific">Ochrobactrum phage ORM_20</name>
    <dbReference type="NCBI Taxonomy" id="2985243"/>
    <lineage>
        <taxon>Viruses</taxon>
    </lineage>
</organism>
<protein>
    <submittedName>
        <fullName evidence="1">Uncharacterized protein</fullName>
    </submittedName>
</protein>
<evidence type="ECO:0000313" key="1">
    <source>
        <dbReference type="EMBL" id="CAI3971223.1"/>
    </source>
</evidence>
<reference evidence="1" key="1">
    <citation type="submission" date="2022-10" db="EMBL/GenBank/DDBJ databases">
        <authorList>
            <person name="Meaden S."/>
        </authorList>
    </citation>
    <scope>NUCLEOTIDE SEQUENCE</scope>
</reference>